<dbReference type="EMBL" id="MEXH01000006">
    <property type="protein sequence ID" value="OGC92825.1"/>
    <property type="molecule type" value="Genomic_DNA"/>
</dbReference>
<reference evidence="2 3" key="1">
    <citation type="journal article" date="2016" name="Nat. Commun.">
        <title>Thousands of microbial genomes shed light on interconnected biogeochemical processes in an aquifer system.</title>
        <authorList>
            <person name="Anantharaman K."/>
            <person name="Brown C.T."/>
            <person name="Hug L.A."/>
            <person name="Sharon I."/>
            <person name="Castelle C.J."/>
            <person name="Probst A.J."/>
            <person name="Thomas B.C."/>
            <person name="Singh A."/>
            <person name="Wilkins M.J."/>
            <person name="Karaoz U."/>
            <person name="Brodie E.L."/>
            <person name="Williams K.H."/>
            <person name="Hubbard S.S."/>
            <person name="Banfield J.F."/>
        </authorList>
    </citation>
    <scope>NUCLEOTIDE SEQUENCE [LARGE SCALE GENOMIC DNA]</scope>
</reference>
<accession>A0A1F4YFR8</accession>
<comment type="caution">
    <text evidence="2">The sequence shown here is derived from an EMBL/GenBank/DDBJ whole genome shotgun (WGS) entry which is preliminary data.</text>
</comment>
<dbReference type="InterPro" id="IPR004518">
    <property type="entry name" value="MazG-like_dom"/>
</dbReference>
<evidence type="ECO:0000313" key="3">
    <source>
        <dbReference type="Proteomes" id="UP000178176"/>
    </source>
</evidence>
<evidence type="ECO:0000313" key="2">
    <source>
        <dbReference type="EMBL" id="OGC92825.1"/>
    </source>
</evidence>
<dbReference type="Proteomes" id="UP000178176">
    <property type="component" value="Unassembled WGS sequence"/>
</dbReference>
<gene>
    <name evidence="2" type="ORF">A2876_02075</name>
</gene>
<evidence type="ECO:0000259" key="1">
    <source>
        <dbReference type="Pfam" id="PF03819"/>
    </source>
</evidence>
<proteinExistence type="predicted"/>
<dbReference type="Gene3D" id="1.10.287.1080">
    <property type="entry name" value="MazG-like"/>
    <property type="match status" value="1"/>
</dbReference>
<protein>
    <recommendedName>
        <fullName evidence="1">NTP pyrophosphohydrolase MazG-like domain-containing protein</fullName>
    </recommendedName>
</protein>
<feature type="domain" description="NTP pyrophosphohydrolase MazG-like" evidence="1">
    <location>
        <begin position="35"/>
        <end position="101"/>
    </location>
</feature>
<dbReference type="Pfam" id="PF03819">
    <property type="entry name" value="MazG"/>
    <property type="match status" value="1"/>
</dbReference>
<dbReference type="SUPFAM" id="SSF101386">
    <property type="entry name" value="all-alpha NTP pyrophosphatases"/>
    <property type="match status" value="1"/>
</dbReference>
<dbReference type="AlphaFoldDB" id="A0A1F4YFR8"/>
<organism evidence="2 3">
    <name type="scientific">Candidatus Amesbacteria bacterium RIFCSPHIGHO2_01_FULL_48_32b</name>
    <dbReference type="NCBI Taxonomy" id="1797253"/>
    <lineage>
        <taxon>Bacteria</taxon>
        <taxon>Candidatus Amesiibacteriota</taxon>
    </lineage>
</organism>
<sequence length="108" mass="12385">MDFQTIVTKAVGIRNKYSELEKKKYGKEWTKEQVMEGFVGDVGDLMKLVMSKSGIRNIDNVDEKLAHELSDCFWCVIVLAQKYGVNLEEAFMKSMEELEKRIAVETTA</sequence>
<name>A0A1F4YFR8_9BACT</name>